<feature type="transmembrane region" description="Helical" evidence="8">
    <location>
        <begin position="694"/>
        <end position="713"/>
    </location>
</feature>
<dbReference type="Pfam" id="PF00361">
    <property type="entry name" value="Proton_antipo_M"/>
    <property type="match status" value="1"/>
</dbReference>
<feature type="transmembrane region" description="Helical" evidence="8">
    <location>
        <begin position="12"/>
        <end position="29"/>
    </location>
</feature>
<evidence type="ECO:0000256" key="4">
    <source>
        <dbReference type="ARBA" id="ARBA00023027"/>
    </source>
</evidence>
<dbReference type="GO" id="GO:0003954">
    <property type="term" value="F:NADH dehydrogenase activity"/>
    <property type="evidence" value="ECO:0007669"/>
    <property type="project" value="TreeGrafter"/>
</dbReference>
<feature type="region of interest" description="Disordered" evidence="7">
    <location>
        <begin position="489"/>
        <end position="516"/>
    </location>
</feature>
<dbReference type="GO" id="GO:0048039">
    <property type="term" value="F:ubiquinone binding"/>
    <property type="evidence" value="ECO:0007669"/>
    <property type="project" value="TreeGrafter"/>
</dbReference>
<feature type="transmembrane region" description="Helical" evidence="8">
    <location>
        <begin position="664"/>
        <end position="682"/>
    </location>
</feature>
<dbReference type="GO" id="GO:0008137">
    <property type="term" value="F:NADH dehydrogenase (ubiquinone) activity"/>
    <property type="evidence" value="ECO:0007669"/>
    <property type="project" value="UniProtKB-EC"/>
</dbReference>
<feature type="transmembrane region" description="Helical" evidence="8">
    <location>
        <begin position="36"/>
        <end position="54"/>
    </location>
</feature>
<dbReference type="GO" id="GO:0015990">
    <property type="term" value="P:electron transport coupled proton transport"/>
    <property type="evidence" value="ECO:0007669"/>
    <property type="project" value="TreeGrafter"/>
</dbReference>
<dbReference type="EC" id="7.1.1.2" evidence="1"/>
<keyword evidence="8" id="KW-0812">Transmembrane</keyword>
<sequence>MLEHFCQCYFDLSGPILCPVLGSITLLFIPNSSIRLIRLIGLCVSLITFLYPPVPRIQFDPSTAKSQFVESLRWLPYQNIHLYMGIDGLSLFFVILTTFLIPICISVGWSGMRSFGKEYITAFLIRQFLMIAVSCMLDPLLFYVLSESVPIPMLCGAVHLLFAGIKLFLCRGLVQLTPYGRSPVVVKYYRSPRSFREEGYSCALAYHFWSNHRTTHLFLVGGYSELWVPRWTSTRLLRSCMDMQEGVLLGVCWGCVCSREWIPRQVRGGVWTHLREFGLRLQGIKIKETVPDQGWTLTRYLPRVGIIVQVLLFLKKPPRHSRQVTSSVVAGEFLAKRPYDLLLKQTGGEDRPVQYNSEERLLAAGGDISLAPFQINAGRVELGGGFENWVGSCPYYENYDLYRGGSLYACIFVQVEAGKIKPIEPLTSQYSYLRYGRQSGGDHYIRQSLSRISLSLDITNGRVRKVGFLTALPLVLLAFFRAGSRPGPTGGHLPLRKQHGSPPPEKQKIRESRRKRQAYWSYHKGRRRKLGTEPYHAEVSRTVPREGSGYPLELRPTTTGQFRFGATPHSTIIIGVWGSRQRKIKAAYQFFLYTLLGSVFMLLAILLILLQTGTTDLQILLTTEFTQRRQILLWIAFFASFAVKVPMVPVHIWLPEAHVEAPTAGSVILAGILLKLGTYGFLRFSIPMFPEATLCFTPFIYTLSAIAIIYTSLTTLRQIDLYKIIAYSSVAHMNLVTIGMFCRAAAVTSPILSYGHTSKAKTCVPGVRPINLLAIGGKTYHVATKASIRGVSKTPPSVPITKPLTAPGREWGTALRRQQQHRLYEVRIESFGSRQLELLGAAKRALLAVSLASFLLWRLLYRGRNHGKARSTFQIDSYSWPHLFSYIERESINYYGSPLSIYSSYKISIYSGSIRKKSICISWSLHRMYSAQALFWPAQFYYPSVQCTGASHGGKKQMYLVVLLLFAASTHSPASSHTERKSVEPRPDLYVRYPYARSSASTGEPKSLSLPYFLQLTRVRSSGNAQRKRTSAAIPNPPLAIGDLVVRPSSAGEGITHSSIGDRCTNDNSKRQTSAAYTYRLGGTSEIQLRYGTSCRGCSTPLRSFQQNFVAFPRAKRMGAVSWVSFGAGGRERPEESFIWIDEPFRDSIECLSIHIYSIFISRAIKKRSIFLWHVRSSRLVATYQLRSICGISVGSHLSLSRIWTYRKGLLAFAQTSKVEARRGSGAVVEAVASPDNIQYNSHQLKSPYFYEFAAFPRPEKGNYLLIHRLSLICVQFCTIQTTTTSKRKGHSLYKLYLAYPYPIVYFCCRPNPHAHDMFLILIQLEGVRDYHGILPYSPRSPSSPKRHDSFQDPSYYLLWGSVGARRNADHYISRRRRKLEELPFIRFAGVAHSTYLEVRGPVLPALPFAPRDRTTESAFYTTRQKGRGLCICMTPADLTLPTPGANPLAVLPPRRRTGARVEPWISGVTAAEGIKILRPHIIGAYAYVGQNMDTRRARRAQSYPIRARHCMHFGQPSVASYRAPPFRGTQMERALFVLLVGLSQRGLYHEKPFFTRYGRSHQRYEKIHSSWSGAFLQILQDHKWNAYQGWGGCELRVEQKEASRGCCRCAPGSRRWQPNYIRLKKSCYRFYAGCLFYRAYSSVESHGTSLVFPPTTCSLFLFRSPFSCRGRTFACGVVQPVGGVALIPPLLSAPCSFAGLYPRGRGLLYENQKLSLYNLTRTARSPPFFVFCRHWVAAGETQPGRLSGKGGGGWAYLSRGSSSEVPYAEPKGRTSVRHRCMSPRLVLAASKSTYALCSGSLIRKIELGWRSTMSYYCIVCPGGKDAQLKTEAGSVLLKMSEVTRSLRLPSIRQSGTTRKEVELESRMIGGYYLVRFGGLAAYSGGILGSIEHTGNWGYHFTYVYSWTGFFSPFSMCWCSISPTYDSTCYILWRFTQHHAEFLYHFLLFHFCQYQFTRHYQLYWGISYLTTSFPKKYLTCHICSAWDHFTRGVFPLAILSCGFWKFLTRFPLLILRSIWQRSFHISTFSCWRGDRPLNYQKRVNQCHHHIVGACDGTDATSLISYGWHTPYQKSPFFIHFLLPQRGPPWWDREKERTGGGDHAWHFSTVSPRDSSTSDSSMRPGRTSQLLERVRSVFSARITALPYLHHHTDSKFLWQSTRSFLQYHHQNGNQKHDWVFVVRDHTYISVTVTLASDFLVVPVNQMAAARESGTEDSLYLYRSGKSERPLTSGAHHSAHSGLAGRARVGASWNCHCLWLEQYERAQQREQSGLRARSPLGRRQELRASACLVGQQPCQPGGALDERGAHSASTKNWPRGAFKKKSKDHYGRSNHGPEVVERHPHRSILDQTIGDRCTHFFSRQLVLFPTETRDTLNGSSTRCAGHTIVLPCVFIVAETEQEGKTRPTRPGLEGEPYESQSNSVYVLGLVWAPLDLLRIREGGRSLNLWTLMNHHSWTLHMTRSIRLDGPVLIEVAYSPSCEGARGRAFLYLYWAGLMGFHLCRPSESNEGRRTIRFIYGDGPFVRRGALMDDIPRPRFFCIVWGPAAAELRGIAAPSPGAILGPCSRWAGRASMKSGPDSSLFQLLPRTQTGRSQLSWTSQVRSDLRGTGEGVSIDLFYDSNSRHARRFFYRYSLGLGSPDSLRLGYYQLASTEEVYFVLSGGHIDRNPERVQRKPYPQLQLLALQRAYILRYGWKPSKPLVLYSGEQPLNKIKGATIPPSPIFFISFSIWPASSKMIGLLIRSLYERVGQYHCYFFFSFRRKGLRILYLVGPDGFVCPCLVNPRPSPFSRSLCNGWETSLRSEAYCHADHQIRDWAPSQRWNGPAQLRKVYVRDAFHLYESRTYPTGRSAKIHWQTESGAGARSLKLSLYQPCVPTTWYDGHSKTWRMRAHPTQERLCHMGTLGWKQSLWFSYPVSIIRKNLSPGWLVSLVIGDYLAWFGEHLLGLRLVFCLMLWPLCSTIHPTCSDGCSPQSVPGLHAYIRYLLCATWQIS</sequence>
<protein>
    <recommendedName>
        <fullName evidence="2">NADH-ubiquinone oxidoreductase chain 4</fullName>
        <ecNumber evidence="1">7.1.1.2</ecNumber>
    </recommendedName>
    <alternativeName>
        <fullName evidence="6">NADH dehydrogenase subunit 4</fullName>
    </alternativeName>
</protein>
<feature type="transmembrane region" description="Helical" evidence="8">
    <location>
        <begin position="89"/>
        <end position="111"/>
    </location>
</feature>
<keyword evidence="3" id="KW-1278">Translocase</keyword>
<keyword evidence="8" id="KW-1133">Transmembrane helix</keyword>
<feature type="transmembrane region" description="Helical" evidence="8">
    <location>
        <begin position="590"/>
        <end position="610"/>
    </location>
</feature>
<keyword evidence="10" id="KW-0496">Mitochondrion</keyword>
<evidence type="ECO:0000256" key="3">
    <source>
        <dbReference type="ARBA" id="ARBA00022967"/>
    </source>
</evidence>
<evidence type="ECO:0000259" key="9">
    <source>
        <dbReference type="Pfam" id="PF00361"/>
    </source>
</evidence>
<gene>
    <name evidence="10" type="primary">nad4</name>
</gene>
<dbReference type="GO" id="GO:0042773">
    <property type="term" value="P:ATP synthesis coupled electron transport"/>
    <property type="evidence" value="ECO:0007669"/>
    <property type="project" value="InterPro"/>
</dbReference>
<evidence type="ECO:0000256" key="2">
    <source>
        <dbReference type="ARBA" id="ARBA00021006"/>
    </source>
</evidence>
<geneLocation type="mitochondrion" evidence="10"/>
<evidence type="ECO:0000256" key="1">
    <source>
        <dbReference type="ARBA" id="ARBA00012944"/>
    </source>
</evidence>
<organism evidence="10">
    <name type="scientific">Oryza minuta</name>
    <dbReference type="NCBI Taxonomy" id="63629"/>
    <lineage>
        <taxon>Eukaryota</taxon>
        <taxon>Viridiplantae</taxon>
        <taxon>Streptophyta</taxon>
        <taxon>Embryophyta</taxon>
        <taxon>Tracheophyta</taxon>
        <taxon>Spermatophyta</taxon>
        <taxon>Magnoliopsida</taxon>
        <taxon>Liliopsida</taxon>
        <taxon>Poales</taxon>
        <taxon>Poaceae</taxon>
        <taxon>BOP clade</taxon>
        <taxon>Oryzoideae</taxon>
        <taxon>Oryzeae</taxon>
        <taxon>Oryzinae</taxon>
        <taxon>Oryza</taxon>
    </lineage>
</organism>
<feature type="region of interest" description="Disordered" evidence="7">
    <location>
        <begin position="2300"/>
        <end position="2337"/>
    </location>
</feature>
<dbReference type="GeneID" id="27210821"/>
<feature type="transmembrane region" description="Helical" evidence="8">
    <location>
        <begin position="123"/>
        <end position="145"/>
    </location>
</feature>
<dbReference type="InterPro" id="IPR003918">
    <property type="entry name" value="NADH_UbQ_OxRdtase"/>
</dbReference>
<dbReference type="InterPro" id="IPR001750">
    <property type="entry name" value="ND/Mrp_TM"/>
</dbReference>
<dbReference type="GO" id="GO:0009536">
    <property type="term" value="C:plastid"/>
    <property type="evidence" value="ECO:0007669"/>
    <property type="project" value="UniProtKB-ARBA"/>
</dbReference>
<dbReference type="PANTHER" id="PTHR43507">
    <property type="entry name" value="NADH-UBIQUINONE OXIDOREDUCTASE CHAIN 4"/>
    <property type="match status" value="1"/>
</dbReference>
<accession>A0A142D7X0</accession>
<name>A0A142D7X0_ORYMI</name>
<feature type="domain" description="NADH:quinone oxidoreductase/Mrp antiporter transmembrane" evidence="9">
    <location>
        <begin position="570"/>
        <end position="748"/>
    </location>
</feature>
<proteinExistence type="predicted"/>
<dbReference type="RefSeq" id="YP_009242008.1">
    <property type="nucleotide sequence ID" value="NC_029816.1"/>
</dbReference>
<keyword evidence="4" id="KW-0520">NAD</keyword>
<dbReference type="EMBL" id="KU176938">
    <property type="protein sequence ID" value="AMQ23370.1"/>
    <property type="molecule type" value="Genomic_DNA"/>
</dbReference>
<evidence type="ECO:0000256" key="5">
    <source>
        <dbReference type="ARBA" id="ARBA00023075"/>
    </source>
</evidence>
<evidence type="ECO:0000256" key="6">
    <source>
        <dbReference type="ARBA" id="ARBA00031025"/>
    </source>
</evidence>
<dbReference type="PANTHER" id="PTHR43507:SF1">
    <property type="entry name" value="NADH-UBIQUINONE OXIDOREDUCTASE CHAIN 4"/>
    <property type="match status" value="1"/>
</dbReference>
<evidence type="ECO:0000256" key="7">
    <source>
        <dbReference type="SAM" id="MobiDB-lite"/>
    </source>
</evidence>
<evidence type="ECO:0000313" key="10">
    <source>
        <dbReference type="EMBL" id="AMQ23370.1"/>
    </source>
</evidence>
<keyword evidence="8" id="KW-0472">Membrane</keyword>
<evidence type="ECO:0000256" key="8">
    <source>
        <dbReference type="SAM" id="Phobius"/>
    </source>
</evidence>
<keyword evidence="5" id="KW-0830">Ubiquinone</keyword>
<reference evidence="10" key="1">
    <citation type="journal article" date="2016" name="PLoS ONE">
        <title>Mitochondrial Genome Analysis of Wild Rice (Oryza minuta) and Its Comparison with Other Related Species.</title>
        <authorList>
            <person name="Asaf S."/>
            <person name="Khan A.L."/>
            <person name="Khan A.R."/>
            <person name="Waqas M."/>
            <person name="Kang S.M."/>
            <person name="Khan M.A."/>
            <person name="Shahzad R."/>
            <person name="Seo C.W."/>
            <person name="Shin J.H."/>
            <person name="Lee I.J."/>
        </authorList>
    </citation>
    <scope>NUCLEOTIDE SEQUENCE</scope>
</reference>
<feature type="transmembrane region" description="Helical" evidence="8">
    <location>
        <begin position="631"/>
        <end position="652"/>
    </location>
</feature>